<reference evidence="9" key="1">
    <citation type="submission" date="2013-09" db="EMBL/GenBank/DDBJ databases">
        <title>The Genome Sequence of Anopheles maculatus species B.</title>
        <authorList>
            <consortium name="The Broad Institute Genomics Platform"/>
            <person name="Neafsey D.E."/>
            <person name="Besansky N."/>
            <person name="Howell P."/>
            <person name="Walton C."/>
            <person name="Young S.K."/>
            <person name="Zeng Q."/>
            <person name="Gargeya S."/>
            <person name="Fitzgerald M."/>
            <person name="Haas B."/>
            <person name="Abouelleil A."/>
            <person name="Allen A.W."/>
            <person name="Alvarado L."/>
            <person name="Arachchi H.M."/>
            <person name="Berlin A.M."/>
            <person name="Chapman S.B."/>
            <person name="Gainer-Dewar J."/>
            <person name="Goldberg J."/>
            <person name="Griggs A."/>
            <person name="Gujja S."/>
            <person name="Hansen M."/>
            <person name="Howarth C."/>
            <person name="Imamovic A."/>
            <person name="Ireland A."/>
            <person name="Larimer J."/>
            <person name="McCowan C."/>
            <person name="Murphy C."/>
            <person name="Pearson M."/>
            <person name="Poon T.W."/>
            <person name="Priest M."/>
            <person name="Roberts A."/>
            <person name="Saif S."/>
            <person name="Shea T."/>
            <person name="Sisk P."/>
            <person name="Sykes S."/>
            <person name="Wortman J."/>
            <person name="Nusbaum C."/>
            <person name="Birren B."/>
        </authorList>
    </citation>
    <scope>NUCLEOTIDE SEQUENCE [LARGE SCALE GENOMIC DNA]</scope>
    <source>
        <strain evidence="9">maculatus3</strain>
    </source>
</reference>
<proteinExistence type="inferred from homology"/>
<sequence length="568" mass="64878">MWLGAAVFVGCCCTSLVQAICQVQFDQTTLGVGVRNSTFRSTPYCAYLGVRYAEPPIGRLRFRHSVLHQPSGLQNYTAVGSVCPQYRDTMSKNFVLGEEDCLFANIYTPSVGAVSEESPSKGHPVLVFVHGGSYQIGDGERDINGVDLLVDNGVLVITFNYRLNMLGFLKSDEYNISGNYGLKDQTTMLRWVRRYIKHFGGNPDQVTLMGQSAGGGSVTHHLYIEQSKDLFHRLIALSGSLIAPWSFLFDYQYCSELYLSDLKPDSAEHLREMDFHDFFLKNDPFKYWFPFASMGTPFFIPVREQDEIHHDNFTVRNAHEAVLHPPVTRVPMLLSETGREFEDLVNRLDKFYFYRNILQNWTKSTSDAFVSAVNDFASASVADGHANSREEVIQQIASYGNMKYPMRRLAKDLTRSMNSSSNPIYYLRFEYDGRFGKSKNDFYRDVLHNPEYGAMHGDELGYIFTPTIVNKALAAPDEYRDEWHIHDSTVELIVNFIKLGNPTPTGSGLVNISWTPLNENNSSNTYLNIDRTFEVRQFEDDRYYRYWDQVYNCLYYNVCDGIFGVGLD</sequence>
<dbReference type="InterPro" id="IPR002018">
    <property type="entry name" value="CarbesteraseB"/>
</dbReference>
<name>A0A182SPR5_9DIPT</name>
<accession>A0A182SPR5</accession>
<dbReference type="EnsemblMetazoa" id="AMAM010967-RA">
    <property type="protein sequence ID" value="AMAM010967-PA"/>
    <property type="gene ID" value="AMAM010967"/>
</dbReference>
<dbReference type="InterPro" id="IPR029058">
    <property type="entry name" value="AB_hydrolase_fold"/>
</dbReference>
<dbReference type="InterPro" id="IPR019826">
    <property type="entry name" value="Carboxylesterase_B_AS"/>
</dbReference>
<dbReference type="Gene3D" id="3.40.50.1820">
    <property type="entry name" value="alpha/beta hydrolase"/>
    <property type="match status" value="1"/>
</dbReference>
<keyword evidence="5" id="KW-0325">Glycoprotein</keyword>
<organism evidence="8 9">
    <name type="scientific">Anopheles maculatus</name>
    <dbReference type="NCBI Taxonomy" id="74869"/>
    <lineage>
        <taxon>Eukaryota</taxon>
        <taxon>Metazoa</taxon>
        <taxon>Ecdysozoa</taxon>
        <taxon>Arthropoda</taxon>
        <taxon>Hexapoda</taxon>
        <taxon>Insecta</taxon>
        <taxon>Pterygota</taxon>
        <taxon>Neoptera</taxon>
        <taxon>Endopterygota</taxon>
        <taxon>Diptera</taxon>
        <taxon>Nematocera</taxon>
        <taxon>Culicoidea</taxon>
        <taxon>Culicidae</taxon>
        <taxon>Anophelinae</taxon>
        <taxon>Anopheles</taxon>
        <taxon>Anopheles maculatus group</taxon>
    </lineage>
</organism>
<evidence type="ECO:0000313" key="9">
    <source>
        <dbReference type="Proteomes" id="UP000075901"/>
    </source>
</evidence>
<dbReference type="Proteomes" id="UP000075901">
    <property type="component" value="Unassembled WGS sequence"/>
</dbReference>
<dbReference type="PANTHER" id="PTHR11559">
    <property type="entry name" value="CARBOXYLESTERASE"/>
    <property type="match status" value="1"/>
</dbReference>
<dbReference type="EC" id="3.1.1.-" evidence="6"/>
<keyword evidence="3 6" id="KW-0378">Hydrolase</keyword>
<evidence type="ECO:0000256" key="1">
    <source>
        <dbReference type="ARBA" id="ARBA00005964"/>
    </source>
</evidence>
<dbReference type="InterPro" id="IPR050309">
    <property type="entry name" value="Type-B_Carboxylest/Lipase"/>
</dbReference>
<dbReference type="VEuPathDB" id="VectorBase:AMAM010967"/>
<protein>
    <recommendedName>
        <fullName evidence="6">Carboxylic ester hydrolase</fullName>
        <ecNumber evidence="6">3.1.1.-</ecNumber>
    </recommendedName>
</protein>
<keyword evidence="9" id="KW-1185">Reference proteome</keyword>
<evidence type="ECO:0000313" key="8">
    <source>
        <dbReference type="EnsemblMetazoa" id="AMAM010967-PA"/>
    </source>
</evidence>
<comment type="similarity">
    <text evidence="1 6">Belongs to the type-B carboxylesterase/lipase family.</text>
</comment>
<keyword evidence="6" id="KW-0732">Signal</keyword>
<evidence type="ECO:0000256" key="2">
    <source>
        <dbReference type="ARBA" id="ARBA00022487"/>
    </source>
</evidence>
<dbReference type="SUPFAM" id="SSF53474">
    <property type="entry name" value="alpha/beta-Hydrolases"/>
    <property type="match status" value="1"/>
</dbReference>
<feature type="signal peptide" evidence="6">
    <location>
        <begin position="1"/>
        <end position="19"/>
    </location>
</feature>
<dbReference type="PROSITE" id="PS00122">
    <property type="entry name" value="CARBOXYLESTERASE_B_1"/>
    <property type="match status" value="1"/>
</dbReference>
<feature type="domain" description="Carboxylesterase type B" evidence="7">
    <location>
        <begin position="33"/>
        <end position="547"/>
    </location>
</feature>
<dbReference type="Pfam" id="PF00135">
    <property type="entry name" value="COesterase"/>
    <property type="match status" value="1"/>
</dbReference>
<keyword evidence="2" id="KW-0719">Serine esterase</keyword>
<evidence type="ECO:0000256" key="5">
    <source>
        <dbReference type="ARBA" id="ARBA00023180"/>
    </source>
</evidence>
<evidence type="ECO:0000259" key="7">
    <source>
        <dbReference type="Pfam" id="PF00135"/>
    </source>
</evidence>
<evidence type="ECO:0000256" key="3">
    <source>
        <dbReference type="ARBA" id="ARBA00022801"/>
    </source>
</evidence>
<evidence type="ECO:0000256" key="6">
    <source>
        <dbReference type="RuleBase" id="RU361235"/>
    </source>
</evidence>
<dbReference type="AlphaFoldDB" id="A0A182SPR5"/>
<keyword evidence="4" id="KW-1015">Disulfide bond</keyword>
<dbReference type="GO" id="GO:0052689">
    <property type="term" value="F:carboxylic ester hydrolase activity"/>
    <property type="evidence" value="ECO:0007669"/>
    <property type="project" value="UniProtKB-KW"/>
</dbReference>
<reference evidence="8" key="2">
    <citation type="submission" date="2020-05" db="UniProtKB">
        <authorList>
            <consortium name="EnsemblMetazoa"/>
        </authorList>
    </citation>
    <scope>IDENTIFICATION</scope>
    <source>
        <strain evidence="8">maculatus3</strain>
    </source>
</reference>
<feature type="chain" id="PRO_5007951116" description="Carboxylic ester hydrolase" evidence="6">
    <location>
        <begin position="20"/>
        <end position="568"/>
    </location>
</feature>
<evidence type="ECO:0000256" key="4">
    <source>
        <dbReference type="ARBA" id="ARBA00023157"/>
    </source>
</evidence>